<dbReference type="PROSITE" id="PS51257">
    <property type="entry name" value="PROKAR_LIPOPROTEIN"/>
    <property type="match status" value="1"/>
</dbReference>
<reference evidence="2 3" key="1">
    <citation type="submission" date="2023-01" db="EMBL/GenBank/DDBJ databases">
        <title>Novel species of the genus Vogesella isolated from rivers.</title>
        <authorList>
            <person name="Lu H."/>
        </authorList>
    </citation>
    <scope>NUCLEOTIDE SEQUENCE [LARGE SCALE GENOMIC DNA]</scope>
    <source>
        <strain evidence="2 3">SH7W</strain>
    </source>
</reference>
<evidence type="ECO:0000256" key="1">
    <source>
        <dbReference type="SAM" id="SignalP"/>
    </source>
</evidence>
<protein>
    <recommendedName>
        <fullName evidence="4">Lipoprotein</fullName>
    </recommendedName>
</protein>
<dbReference type="RefSeq" id="WP_272804076.1">
    <property type="nucleotide sequence ID" value="NZ_JAQQKY010000012.1"/>
</dbReference>
<name>A0ABT5I8H4_VOGIN</name>
<evidence type="ECO:0000313" key="2">
    <source>
        <dbReference type="EMBL" id="MDC7692465.1"/>
    </source>
</evidence>
<organism evidence="2 3">
    <name type="scientific">Vogesella indigofera</name>
    <name type="common">Pseudomonas indigofera</name>
    <dbReference type="NCBI Taxonomy" id="45465"/>
    <lineage>
        <taxon>Bacteria</taxon>
        <taxon>Pseudomonadati</taxon>
        <taxon>Pseudomonadota</taxon>
        <taxon>Betaproteobacteria</taxon>
        <taxon>Neisseriales</taxon>
        <taxon>Chromobacteriaceae</taxon>
        <taxon>Vogesella</taxon>
    </lineage>
</organism>
<feature type="signal peptide" evidence="1">
    <location>
        <begin position="1"/>
        <end position="18"/>
    </location>
</feature>
<sequence>MKHVILSAILCLSLSGCAAFQTYSYNAEPPIAKSVSDKYEIQLQPIPCNSYSGCQGFNLTLANKSNSDIEIDWNKSLFVVNGQTNGGFMFEGTVYKDRNNSKDPDVVFANSTFSKNIFPNSLVSYNTTLNRWLQAPMYNGEYGAYLRLKIDGKEQSPKLTTKIIATPN</sequence>
<keyword evidence="3" id="KW-1185">Reference proteome</keyword>
<evidence type="ECO:0000313" key="3">
    <source>
        <dbReference type="Proteomes" id="UP001221566"/>
    </source>
</evidence>
<dbReference type="EMBL" id="JAQQKY010000012">
    <property type="protein sequence ID" value="MDC7692465.1"/>
    <property type="molecule type" value="Genomic_DNA"/>
</dbReference>
<proteinExistence type="predicted"/>
<keyword evidence="1" id="KW-0732">Signal</keyword>
<dbReference type="Proteomes" id="UP001221566">
    <property type="component" value="Unassembled WGS sequence"/>
</dbReference>
<feature type="chain" id="PRO_5046115042" description="Lipoprotein" evidence="1">
    <location>
        <begin position="19"/>
        <end position="168"/>
    </location>
</feature>
<accession>A0ABT5I8H4</accession>
<gene>
    <name evidence="2" type="ORF">PQU93_16990</name>
</gene>
<evidence type="ECO:0008006" key="4">
    <source>
        <dbReference type="Google" id="ProtNLM"/>
    </source>
</evidence>
<comment type="caution">
    <text evidence="2">The sequence shown here is derived from an EMBL/GenBank/DDBJ whole genome shotgun (WGS) entry which is preliminary data.</text>
</comment>